<feature type="chain" id="PRO_5045363957" description="Cyanovirin-N domain-containing protein" evidence="1">
    <location>
        <begin position="21"/>
        <end position="134"/>
    </location>
</feature>
<name>A0ABR4EVF4_9PEZI</name>
<organism evidence="3 4">
    <name type="scientific">Diaporthe vaccinii</name>
    <dbReference type="NCBI Taxonomy" id="105482"/>
    <lineage>
        <taxon>Eukaryota</taxon>
        <taxon>Fungi</taxon>
        <taxon>Dikarya</taxon>
        <taxon>Ascomycota</taxon>
        <taxon>Pezizomycotina</taxon>
        <taxon>Sordariomycetes</taxon>
        <taxon>Sordariomycetidae</taxon>
        <taxon>Diaporthales</taxon>
        <taxon>Diaporthaceae</taxon>
        <taxon>Diaporthe</taxon>
        <taxon>Diaporthe eres species complex</taxon>
    </lineage>
</organism>
<evidence type="ECO:0000259" key="2">
    <source>
        <dbReference type="Pfam" id="PF08881"/>
    </source>
</evidence>
<accession>A0ABR4EVF4</accession>
<feature type="signal peptide" evidence="1">
    <location>
        <begin position="1"/>
        <end position="20"/>
    </location>
</feature>
<protein>
    <recommendedName>
        <fullName evidence="2">Cyanovirin-N domain-containing protein</fullName>
    </recommendedName>
</protein>
<dbReference type="Gene3D" id="2.30.60.10">
    <property type="entry name" value="Cyanovirin-N"/>
    <property type="match status" value="1"/>
</dbReference>
<comment type="caution">
    <text evidence="3">The sequence shown here is derived from an EMBL/GenBank/DDBJ whole genome shotgun (WGS) entry which is preliminary data.</text>
</comment>
<keyword evidence="1" id="KW-0732">Signal</keyword>
<reference evidence="3 4" key="1">
    <citation type="submission" date="2024-03" db="EMBL/GenBank/DDBJ databases">
        <title>A high-quality draft genome sequence of Diaporthe vaccinii, a causative agent of upright dieback and viscid rot disease in cranberry plants.</title>
        <authorList>
            <person name="Sarrasin M."/>
            <person name="Lang B.F."/>
            <person name="Burger G."/>
        </authorList>
    </citation>
    <scope>NUCLEOTIDE SEQUENCE [LARGE SCALE GENOMIC DNA]</scope>
    <source>
        <strain evidence="3 4">IS7</strain>
    </source>
</reference>
<evidence type="ECO:0000313" key="4">
    <source>
        <dbReference type="Proteomes" id="UP001600888"/>
    </source>
</evidence>
<dbReference type="Pfam" id="PF08881">
    <property type="entry name" value="CVNH"/>
    <property type="match status" value="1"/>
</dbReference>
<feature type="domain" description="Cyanovirin-N" evidence="2">
    <location>
        <begin position="22"/>
        <end position="129"/>
    </location>
</feature>
<dbReference type="SUPFAM" id="SSF51322">
    <property type="entry name" value="Cyanovirin-N"/>
    <property type="match status" value="1"/>
</dbReference>
<keyword evidence="4" id="KW-1185">Reference proteome</keyword>
<dbReference type="InterPro" id="IPR036673">
    <property type="entry name" value="Cyanovirin-N_sf"/>
</dbReference>
<proteinExistence type="predicted"/>
<evidence type="ECO:0000313" key="3">
    <source>
        <dbReference type="EMBL" id="KAL2286430.1"/>
    </source>
</evidence>
<gene>
    <name evidence="3" type="ORF">FJTKL_06810</name>
</gene>
<sequence length="134" mass="14278">MLAKYTLGALIAVMAHGATAKFSDKCSWWHIGGGVTLIGICVGQNKTDPVTTNLDLNKCIGVDKGANAMIWEPNGWAFREKGPLPPFCGGCVLQSDLRTMQCECMNNLGGKTSSSINLNSDDRITVDEGGQLIC</sequence>
<dbReference type="Proteomes" id="UP001600888">
    <property type="component" value="Unassembled WGS sequence"/>
</dbReference>
<evidence type="ECO:0000256" key="1">
    <source>
        <dbReference type="SAM" id="SignalP"/>
    </source>
</evidence>
<dbReference type="InterPro" id="IPR011058">
    <property type="entry name" value="Cyanovirin-N"/>
</dbReference>
<dbReference type="EMBL" id="JBAWTH010000024">
    <property type="protein sequence ID" value="KAL2286430.1"/>
    <property type="molecule type" value="Genomic_DNA"/>
</dbReference>